<name>A0ABP8P6F2_9NOCA</name>
<keyword evidence="5" id="KW-1185">Reference proteome</keyword>
<dbReference type="PANTHER" id="PTHR30137:SF8">
    <property type="entry name" value="BLR5498 PROTEIN"/>
    <property type="match status" value="1"/>
</dbReference>
<keyword evidence="2" id="KW-0503">Monooxygenase</keyword>
<dbReference type="Gene3D" id="3.20.20.30">
    <property type="entry name" value="Luciferase-like domain"/>
    <property type="match status" value="1"/>
</dbReference>
<reference evidence="5" key="1">
    <citation type="journal article" date="2019" name="Int. J. Syst. Evol. Microbiol.">
        <title>The Global Catalogue of Microorganisms (GCM) 10K type strain sequencing project: providing services to taxonomists for standard genome sequencing and annotation.</title>
        <authorList>
            <consortium name="The Broad Institute Genomics Platform"/>
            <consortium name="The Broad Institute Genome Sequencing Center for Infectious Disease"/>
            <person name="Wu L."/>
            <person name="Ma J."/>
        </authorList>
    </citation>
    <scope>NUCLEOTIDE SEQUENCE [LARGE SCALE GENOMIC DNA]</scope>
    <source>
        <strain evidence="5">JCM 32206</strain>
    </source>
</reference>
<dbReference type="Proteomes" id="UP001501183">
    <property type="component" value="Unassembled WGS sequence"/>
</dbReference>
<dbReference type="RefSeq" id="WP_345347124.1">
    <property type="nucleotide sequence ID" value="NZ_BAABFB010000050.1"/>
</dbReference>
<feature type="domain" description="Luciferase-like" evidence="3">
    <location>
        <begin position="1"/>
        <end position="317"/>
    </location>
</feature>
<evidence type="ECO:0000313" key="4">
    <source>
        <dbReference type="EMBL" id="GAA4482625.1"/>
    </source>
</evidence>
<organism evidence="4 5">
    <name type="scientific">Rhodococcus olei</name>
    <dbReference type="NCBI Taxonomy" id="2161675"/>
    <lineage>
        <taxon>Bacteria</taxon>
        <taxon>Bacillati</taxon>
        <taxon>Actinomycetota</taxon>
        <taxon>Actinomycetes</taxon>
        <taxon>Mycobacteriales</taxon>
        <taxon>Nocardiaceae</taxon>
        <taxon>Rhodococcus</taxon>
    </lineage>
</organism>
<dbReference type="InterPro" id="IPR011251">
    <property type="entry name" value="Luciferase-like_dom"/>
</dbReference>
<keyword evidence="1" id="KW-0560">Oxidoreductase</keyword>
<dbReference type="Pfam" id="PF00296">
    <property type="entry name" value="Bac_luciferase"/>
    <property type="match status" value="1"/>
</dbReference>
<dbReference type="InterPro" id="IPR036661">
    <property type="entry name" value="Luciferase-like_sf"/>
</dbReference>
<protein>
    <recommendedName>
        <fullName evidence="3">Luciferase-like domain-containing protein</fullName>
    </recommendedName>
</protein>
<evidence type="ECO:0000259" key="3">
    <source>
        <dbReference type="Pfam" id="PF00296"/>
    </source>
</evidence>
<dbReference type="InterPro" id="IPR050766">
    <property type="entry name" value="Bact_Lucif_Oxidored"/>
</dbReference>
<dbReference type="PANTHER" id="PTHR30137">
    <property type="entry name" value="LUCIFERASE-LIKE MONOOXYGENASE"/>
    <property type="match status" value="1"/>
</dbReference>
<sequence length="364" mass="40056">MKFGIVTQGYVRKDADELTRIKQVVLEGQATERYGLDSFGVAEQHFKFPTNTTSAIDVVLSWVAATTERIRIKPGAVIPALHHPLAVAENWATLDTLSGGRVDFAVGRGNTPKTANAFEVPITETNARTLEALEIIVKAWTGDEFDHHGEFWNFDEVRVTPHPVQSPHPPLSMAAVSVGACALAGSNRLGLMGATNNLEWTQVEDRLRAYRESWETGTTIAGATPNADVTMYVPLHVAATTRAARDQVEFGIVEYTNRAMKQDLRNHELTYGTTKGMDTTGKFYDNFDGLLELTPLCVGTPDYAIEKILRLAEYGIDEMVFHVDYATHDEIVECIRLVGTEVVPAVRQELAARAGRRSVVNAVS</sequence>
<dbReference type="EMBL" id="BAABFB010000050">
    <property type="protein sequence ID" value="GAA4482625.1"/>
    <property type="molecule type" value="Genomic_DNA"/>
</dbReference>
<evidence type="ECO:0000256" key="2">
    <source>
        <dbReference type="ARBA" id="ARBA00023033"/>
    </source>
</evidence>
<dbReference type="SUPFAM" id="SSF51679">
    <property type="entry name" value="Bacterial luciferase-like"/>
    <property type="match status" value="1"/>
</dbReference>
<evidence type="ECO:0000256" key="1">
    <source>
        <dbReference type="ARBA" id="ARBA00023002"/>
    </source>
</evidence>
<evidence type="ECO:0000313" key="5">
    <source>
        <dbReference type="Proteomes" id="UP001501183"/>
    </source>
</evidence>
<proteinExistence type="predicted"/>
<comment type="caution">
    <text evidence="4">The sequence shown here is derived from an EMBL/GenBank/DDBJ whole genome shotgun (WGS) entry which is preliminary data.</text>
</comment>
<accession>A0ABP8P6F2</accession>
<gene>
    <name evidence="4" type="ORF">GCM10023094_32930</name>
</gene>